<evidence type="ECO:0000313" key="1">
    <source>
        <dbReference type="EMBL" id="KDO52609.1"/>
    </source>
</evidence>
<dbReference type="Proteomes" id="UP000027120">
    <property type="component" value="Unassembled WGS sequence"/>
</dbReference>
<dbReference type="InterPro" id="IPR038538">
    <property type="entry name" value="MTERF_sf"/>
</dbReference>
<dbReference type="EMBL" id="KK785030">
    <property type="protein sequence ID" value="KDO52609.1"/>
    <property type="molecule type" value="Genomic_DNA"/>
</dbReference>
<dbReference type="AlphaFoldDB" id="A0A067EBN7"/>
<gene>
    <name evidence="1" type="ORF">CISIN_1g037820mg</name>
</gene>
<sequence length="82" mass="9320">MVFVLHLKATYPYACFCGENKKVDGFLINELSMKPSFICKDPNLLMLSSEKIVALRCLVLQLLILKNLIKGDVSLVNMFRIN</sequence>
<accession>A0A067EBN7</accession>
<organism evidence="1 2">
    <name type="scientific">Citrus sinensis</name>
    <name type="common">Sweet orange</name>
    <name type="synonym">Citrus aurantium var. sinensis</name>
    <dbReference type="NCBI Taxonomy" id="2711"/>
    <lineage>
        <taxon>Eukaryota</taxon>
        <taxon>Viridiplantae</taxon>
        <taxon>Streptophyta</taxon>
        <taxon>Embryophyta</taxon>
        <taxon>Tracheophyta</taxon>
        <taxon>Spermatophyta</taxon>
        <taxon>Magnoliopsida</taxon>
        <taxon>eudicotyledons</taxon>
        <taxon>Gunneridae</taxon>
        <taxon>Pentapetalae</taxon>
        <taxon>rosids</taxon>
        <taxon>malvids</taxon>
        <taxon>Sapindales</taxon>
        <taxon>Rutaceae</taxon>
        <taxon>Aurantioideae</taxon>
        <taxon>Citrus</taxon>
    </lineage>
</organism>
<reference evidence="1 2" key="1">
    <citation type="submission" date="2014-04" db="EMBL/GenBank/DDBJ databases">
        <authorList>
            <consortium name="International Citrus Genome Consortium"/>
            <person name="Gmitter F."/>
            <person name="Chen C."/>
            <person name="Farmerie W."/>
            <person name="Harkins T."/>
            <person name="Desany B."/>
            <person name="Mohiuddin M."/>
            <person name="Kodira C."/>
            <person name="Borodovsky M."/>
            <person name="Lomsadze A."/>
            <person name="Burns P."/>
            <person name="Jenkins J."/>
            <person name="Prochnik S."/>
            <person name="Shu S."/>
            <person name="Chapman J."/>
            <person name="Pitluck S."/>
            <person name="Schmutz J."/>
            <person name="Rokhsar D."/>
        </authorList>
    </citation>
    <scope>NUCLEOTIDE SEQUENCE</scope>
</reference>
<proteinExistence type="predicted"/>
<evidence type="ECO:0000313" key="2">
    <source>
        <dbReference type="Proteomes" id="UP000027120"/>
    </source>
</evidence>
<dbReference type="Gene3D" id="1.25.70.10">
    <property type="entry name" value="Transcription termination factor 3, mitochondrial"/>
    <property type="match status" value="1"/>
</dbReference>
<name>A0A067EBN7_CITSI</name>
<keyword evidence="2" id="KW-1185">Reference proteome</keyword>
<protein>
    <submittedName>
        <fullName evidence="1">Uncharacterized protein</fullName>
    </submittedName>
</protein>